<keyword evidence="4" id="KW-1185">Reference proteome</keyword>
<dbReference type="RefSeq" id="WP_073127492.1">
    <property type="nucleotide sequence ID" value="NZ_BAABCH010000009.1"/>
</dbReference>
<dbReference type="PROSITE" id="PS50005">
    <property type="entry name" value="TPR"/>
    <property type="match status" value="1"/>
</dbReference>
<dbReference type="SUPFAM" id="SSF53448">
    <property type="entry name" value="Nucleotide-diphospho-sugar transferases"/>
    <property type="match status" value="1"/>
</dbReference>
<evidence type="ECO:0000259" key="2">
    <source>
        <dbReference type="Pfam" id="PF00535"/>
    </source>
</evidence>
<evidence type="ECO:0000313" key="3">
    <source>
        <dbReference type="EMBL" id="SHH40625.1"/>
    </source>
</evidence>
<dbReference type="SMART" id="SM00028">
    <property type="entry name" value="TPR"/>
    <property type="match status" value="4"/>
</dbReference>
<sequence length="745" mass="88393">MLLSIVMMMKNEEEHLDRTLSALKPLINDINSELIILDTGSTDKSVEIAKRYTDNLYFAKWNDNFADMRNLSISYSSGDWILIIDADEELISYERMIEFFNSNLYKNYNCASIELKNIMCEDGDTYDKASVPRLFRNEDSFRYEGAIHEQPIYRNPLYNNIASFNHYGYMFSDEEIKQKKLKRNEAILMSEINKSPEDPYIYYQLGRNYTALGEKEEALSYIEKAHDMYKKKGLNYIPVKSDLASLYIELGYYDKCSKVCLNYIEKDDKNIDIYYYLAVSQEYLRRYEESLKNYKRYIFLMENYELSSQANNVYCMAETVSFKETVEIKIIELYYKLEMYEQVINETKDYEIDKLKKVYSVVFFSLYKLNREEEILEIYNKTSSSDIEKKYFKKRIEDMILAVKKSDRVRIYKVLSKIDGNYGTLNQVRLGKTLACKEYNEILLGEKEEFYSDLIYYGLKQEIDLLDMLSGISNIQVNNYLYYLIVRRRDCIIDLYNYLIDLPSTLELKKLSIYMSLSKYLLLNGGLKGEKYKNLFLMYIKYSYDYIKQVYNENFTDEELLEVVSMEDDIFIISINIIQKLKNDNKLEYIKKMRTLLKNNPNYKQGIEILIDMLKRELDESDELKKLKVDYKKFIENSINTGNIQEAKNMIEEYEGIYEEDVEILNMKSIIEMINNNFSAAEKLLRKSVLLDPNNYNTNFNIAYLKESTGQLEDAIKFYKNVLMNCKDEGTILEINNRINSICKK</sequence>
<dbReference type="EMBL" id="FQWX01000044">
    <property type="protein sequence ID" value="SHH40625.1"/>
    <property type="molecule type" value="Genomic_DNA"/>
</dbReference>
<dbReference type="Pfam" id="PF13181">
    <property type="entry name" value="TPR_8"/>
    <property type="match status" value="1"/>
</dbReference>
<dbReference type="InterPro" id="IPR001173">
    <property type="entry name" value="Glyco_trans_2-like"/>
</dbReference>
<dbReference type="Pfam" id="PF04733">
    <property type="entry name" value="Coatomer_E"/>
    <property type="match status" value="1"/>
</dbReference>
<proteinExistence type="predicted"/>
<keyword evidence="1" id="KW-0802">TPR repeat</keyword>
<dbReference type="Pfam" id="PF00535">
    <property type="entry name" value="Glycos_transf_2"/>
    <property type="match status" value="1"/>
</dbReference>
<protein>
    <submittedName>
        <fullName evidence="3">Glycosyltransferase involved in cell wall bisynthesis</fullName>
    </submittedName>
</protein>
<dbReference type="AlphaFoldDB" id="A0A1M5SQ55"/>
<dbReference type="PANTHER" id="PTHR43630">
    <property type="entry name" value="POLY-BETA-1,6-N-ACETYL-D-GLUCOSAMINE SYNTHASE"/>
    <property type="match status" value="1"/>
</dbReference>
<feature type="domain" description="Glycosyltransferase 2-like" evidence="2">
    <location>
        <begin position="4"/>
        <end position="103"/>
    </location>
</feature>
<dbReference type="InterPro" id="IPR029044">
    <property type="entry name" value="Nucleotide-diphossugar_trans"/>
</dbReference>
<dbReference type="Gene3D" id="1.25.40.10">
    <property type="entry name" value="Tetratricopeptide repeat domain"/>
    <property type="match status" value="3"/>
</dbReference>
<gene>
    <name evidence="3" type="ORF">SAMN04488530_14416</name>
</gene>
<dbReference type="Proteomes" id="UP000243255">
    <property type="component" value="Unassembled WGS sequence"/>
</dbReference>
<dbReference type="InterPro" id="IPR011990">
    <property type="entry name" value="TPR-like_helical_dom_sf"/>
</dbReference>
<name>A0A1M5SQ55_9FIRM</name>
<reference evidence="4" key="1">
    <citation type="submission" date="2016-11" db="EMBL/GenBank/DDBJ databases">
        <authorList>
            <person name="Varghese N."/>
            <person name="Submissions S."/>
        </authorList>
    </citation>
    <scope>NUCLEOTIDE SEQUENCE [LARGE SCALE GENOMIC DNA]</scope>
    <source>
        <strain evidence="4">DSM 2635</strain>
    </source>
</reference>
<evidence type="ECO:0000256" key="1">
    <source>
        <dbReference type="PROSITE-ProRule" id="PRU00339"/>
    </source>
</evidence>
<dbReference type="GO" id="GO:0016740">
    <property type="term" value="F:transferase activity"/>
    <property type="evidence" value="ECO:0007669"/>
    <property type="project" value="UniProtKB-KW"/>
</dbReference>
<dbReference type="OrthoDB" id="9815923at2"/>
<keyword evidence="3" id="KW-0808">Transferase</keyword>
<dbReference type="Gene3D" id="3.90.550.10">
    <property type="entry name" value="Spore Coat Polysaccharide Biosynthesis Protein SpsA, Chain A"/>
    <property type="match status" value="1"/>
</dbReference>
<accession>A0A1M5SQ55</accession>
<evidence type="ECO:0000313" key="4">
    <source>
        <dbReference type="Proteomes" id="UP000243255"/>
    </source>
</evidence>
<dbReference type="PANTHER" id="PTHR43630:SF2">
    <property type="entry name" value="GLYCOSYLTRANSFERASE"/>
    <property type="match status" value="1"/>
</dbReference>
<organism evidence="3 4">
    <name type="scientific">Asaccharospora irregularis DSM 2635</name>
    <dbReference type="NCBI Taxonomy" id="1121321"/>
    <lineage>
        <taxon>Bacteria</taxon>
        <taxon>Bacillati</taxon>
        <taxon>Bacillota</taxon>
        <taxon>Clostridia</taxon>
        <taxon>Peptostreptococcales</taxon>
        <taxon>Peptostreptococcaceae</taxon>
        <taxon>Asaccharospora</taxon>
    </lineage>
</organism>
<dbReference type="SUPFAM" id="SSF48452">
    <property type="entry name" value="TPR-like"/>
    <property type="match status" value="2"/>
</dbReference>
<feature type="repeat" description="TPR" evidence="1">
    <location>
        <begin position="199"/>
        <end position="232"/>
    </location>
</feature>
<dbReference type="InterPro" id="IPR019734">
    <property type="entry name" value="TPR_rpt"/>
</dbReference>
<dbReference type="STRING" id="1121321.SAMN04488530_14416"/>